<dbReference type="HOGENOM" id="CLU_023171_0_0_4"/>
<dbReference type="Pfam" id="PF00496">
    <property type="entry name" value="SBP_bac_5"/>
    <property type="match status" value="1"/>
</dbReference>
<feature type="chain" id="PRO_5003115340" evidence="2">
    <location>
        <begin position="30"/>
        <end position="609"/>
    </location>
</feature>
<dbReference type="Proteomes" id="UP000000329">
    <property type="component" value="Chromosome"/>
</dbReference>
<dbReference type="STRING" id="757424.Hsero_3423"/>
<keyword evidence="1 2" id="KW-0732">Signal</keyword>
<dbReference type="RefSeq" id="WP_013235367.1">
    <property type="nucleotide sequence ID" value="NC_014323.1"/>
</dbReference>
<evidence type="ECO:0000256" key="2">
    <source>
        <dbReference type="SAM" id="SignalP"/>
    </source>
</evidence>
<gene>
    <name evidence="4" type="ordered locus">Hsero_3423</name>
</gene>
<dbReference type="PANTHER" id="PTHR30290">
    <property type="entry name" value="PERIPLASMIC BINDING COMPONENT OF ABC TRANSPORTER"/>
    <property type="match status" value="1"/>
</dbReference>
<dbReference type="InterPro" id="IPR039424">
    <property type="entry name" value="SBP_5"/>
</dbReference>
<dbReference type="KEGG" id="hse:Hsero_3423"/>
<dbReference type="PANTHER" id="PTHR30290:SF64">
    <property type="entry name" value="ABC TRANSPORTER PERIPLASMIC BINDING PROTEIN"/>
    <property type="match status" value="1"/>
</dbReference>
<keyword evidence="5" id="KW-1185">Reference proteome</keyword>
<accession>D8IPK6</accession>
<dbReference type="EMBL" id="CP002039">
    <property type="protein sequence ID" value="ADJ64903.1"/>
    <property type="molecule type" value="Genomic_DNA"/>
</dbReference>
<dbReference type="InterPro" id="IPR000914">
    <property type="entry name" value="SBP_5_dom"/>
</dbReference>
<dbReference type="Gene3D" id="3.10.105.10">
    <property type="entry name" value="Dipeptide-binding Protein, Domain 3"/>
    <property type="match status" value="1"/>
</dbReference>
<dbReference type="AlphaFoldDB" id="D8IPK6"/>
<dbReference type="OrthoDB" id="9803988at2"/>
<evidence type="ECO:0000259" key="3">
    <source>
        <dbReference type="Pfam" id="PF00496"/>
    </source>
</evidence>
<evidence type="ECO:0000313" key="4">
    <source>
        <dbReference type="EMBL" id="ADJ64903.1"/>
    </source>
</evidence>
<dbReference type="Gene3D" id="3.40.190.10">
    <property type="entry name" value="Periplasmic binding protein-like II"/>
    <property type="match status" value="1"/>
</dbReference>
<dbReference type="PIRSF" id="PIRSF002741">
    <property type="entry name" value="MppA"/>
    <property type="match status" value="1"/>
</dbReference>
<dbReference type="SUPFAM" id="SSF53850">
    <property type="entry name" value="Periplasmic binding protein-like II"/>
    <property type="match status" value="1"/>
</dbReference>
<dbReference type="GO" id="GO:0030288">
    <property type="term" value="C:outer membrane-bounded periplasmic space"/>
    <property type="evidence" value="ECO:0007669"/>
    <property type="project" value="TreeGrafter"/>
</dbReference>
<evidence type="ECO:0000256" key="1">
    <source>
        <dbReference type="ARBA" id="ARBA00022729"/>
    </source>
</evidence>
<organism evidence="4 5">
    <name type="scientific">Herbaspirillum seropedicae (strain SmR1)</name>
    <dbReference type="NCBI Taxonomy" id="757424"/>
    <lineage>
        <taxon>Bacteria</taxon>
        <taxon>Pseudomonadati</taxon>
        <taxon>Pseudomonadota</taxon>
        <taxon>Betaproteobacteria</taxon>
        <taxon>Burkholderiales</taxon>
        <taxon>Oxalobacteraceae</taxon>
        <taxon>Herbaspirillum</taxon>
    </lineage>
</organism>
<feature type="signal peptide" evidence="2">
    <location>
        <begin position="1"/>
        <end position="29"/>
    </location>
</feature>
<proteinExistence type="predicted"/>
<dbReference type="GO" id="GO:0042884">
    <property type="term" value="P:microcin transport"/>
    <property type="evidence" value="ECO:0007669"/>
    <property type="project" value="TreeGrafter"/>
</dbReference>
<dbReference type="GO" id="GO:0043190">
    <property type="term" value="C:ATP-binding cassette (ABC) transporter complex"/>
    <property type="evidence" value="ECO:0007669"/>
    <property type="project" value="InterPro"/>
</dbReference>
<reference evidence="4 5" key="1">
    <citation type="submission" date="2010-04" db="EMBL/GenBank/DDBJ databases">
        <title>The genome of Herbaspirillum seropedicae SmR1, an endophytic, nitrogen-fixing, plant-growth promoting beta-Proteobacteria.</title>
        <authorList>
            <person name="Pedrosa F.O."/>
            <person name="Monteiro R.A."/>
            <person name="Wassem R."/>
            <person name="Cruz L.M."/>
            <person name="Ayub R.A."/>
            <person name="Colauto N.B."/>
            <person name="Fernandez M.A."/>
            <person name="Fungaro M.H.P."/>
            <person name="Grisard E.C."/>
            <person name="Hungria M."/>
            <person name="Madeira H.M.F."/>
            <person name="Nodari R.O."/>
            <person name="Osaku C.A."/>
            <person name="Petzl-Erler M.L."/>
            <person name="Terenzi H."/>
            <person name="Vieira L.G.E."/>
            <person name="Almeida M.I.M."/>
            <person name="Alves L.R."/>
            <person name="Arantes O.M.N."/>
            <person name="Balsanelli E."/>
            <person name="Barcellos F.G."/>
            <person name="Baura V.A."/>
            <person name="Binde D.R."/>
            <person name="Campo R.J."/>
            <person name="Chubatsu L.S."/>
            <person name="Chueire L.M.O."/>
            <person name="Ciferri R.R."/>
            <person name="Correa L.C."/>
            <person name="da Conceicao Silva J.L."/>
            <person name="Dabul A.N.G."/>
            <person name="Dambros B.P."/>
            <person name="Faoro H."/>
            <person name="Favetti A."/>
            <person name="Friedermann G."/>
            <person name="Furlaneto M.C."/>
            <person name="Gasques L.S."/>
            <person name="Gimenes C.C.T."/>
            <person name="Gioppo N.M.R."/>
            <person name="Glienke-Blanco C."/>
            <person name="Godoy L.P."/>
            <person name="Guerra M.P."/>
            <person name="Karp S."/>
            <person name="Kava-Cordeiro V."/>
            <person name="Margarido V.P."/>
            <person name="Mathioni S.M."/>
            <person name="Menck-Soares M.A."/>
            <person name="Murace N.K."/>
            <person name="Nicolas M.F."/>
            <person name="Oliveira C.E.C."/>
            <person name="Pagnan N.A.B."/>
            <person name="Pamphile J.A."/>
            <person name="Patussi E.V."/>
            <person name="Pereira L.F.P."/>
            <person name="Pereira-Ferrari L."/>
            <person name="Pinto F.G.S."/>
            <person name="Precoma C."/>
            <person name="Prioli A.J."/>
            <person name="Prioli S.M.A.P."/>
            <person name="Raittz R.T."/>
            <person name="Ramos H.J.O."/>
            <person name="Ribeiro E.M.S.F."/>
            <person name="Rigo L.U."/>
            <person name="Rocha C.L.M.S.C."/>
            <person name="Rocha S.N."/>
            <person name="Santos K."/>
            <person name="Satori D."/>
            <person name="Silva A.G."/>
            <person name="Simao R.C.G."/>
            <person name="Soares M.A.M."/>
            <person name="Souza E.M."/>
            <person name="Steffens M.B.R."/>
            <person name="Steindel M."/>
            <person name="Tadra-Sfeir M.Z."/>
            <person name="Takahashi E.K."/>
            <person name="Torres R.A."/>
            <person name="Valle J.S."/>
            <person name="Vernal J.I."/>
            <person name="Vilas-Boas L.A."/>
            <person name="Watanabe M.A.E."/>
            <person name="Weiss V.A."/>
            <person name="Yates M.A."/>
            <person name="Souza E.M."/>
        </authorList>
    </citation>
    <scope>NUCLEOTIDE SEQUENCE [LARGE SCALE GENOMIC DNA]</scope>
    <source>
        <strain evidence="4 5">SmR1</strain>
    </source>
</reference>
<dbReference type="GO" id="GO:0015833">
    <property type="term" value="P:peptide transport"/>
    <property type="evidence" value="ECO:0007669"/>
    <property type="project" value="TreeGrafter"/>
</dbReference>
<dbReference type="InterPro" id="IPR030678">
    <property type="entry name" value="Peptide/Ni-bd"/>
</dbReference>
<dbReference type="GO" id="GO:1904680">
    <property type="term" value="F:peptide transmembrane transporter activity"/>
    <property type="evidence" value="ECO:0007669"/>
    <property type="project" value="TreeGrafter"/>
</dbReference>
<sequence length="609" mass="68495">MVKPLKKHKFLLSCLLATVLAHAPAPARAEHAFSLYDTPRYGPGFSHFDYVNPDAPRRGTLYLANPDRRTSFDKFNPMSMKGVAAAGLDQLMFETLAVSSGDEVATVYGLLADDMQLAPDRMSMTFHLNPKARFNNGDKVSAADVKYSFDTLMAKGAPQYKSVFADVKACVVVDASTVRFDFASSNHELPLIVASVPVFSRKWAQGTPFDQIQLTPPISTGPYLIERYDTGRSITYKRNPDYWGKDVPARRGMFNFERIVYRFYKDDLARLEAFKAGEFDVVVEYSAKNWARSYTGPQFRDGRIIKKEFKHSNGAGMQGFVMNLRRDQFKDVRVRQAIGLALDYEWMNRQLFYGQYTRIYSFFNNSDLAATGEPQGDELALLKSLQAKGLKIDPAVFGPAPVPPSTNPPSSLRANLRQARELLAQAGWVYRDGAVRNAQGVPLSFEILDDQSSMSRVISVFARNLRTLGIDVVQRSADYALVAKRMEDFDFDMTSIRFPDTSSPGNELLDMFGSRAADEKGSNNAWGLKDPVVDQLVQTVIAADTRVKLTAAARALDRVLLHKYIVVPHWYSSTHRIAYQNRFGIPQVAPLYYQADPYVISTWWEEKGR</sequence>
<protein>
    <submittedName>
        <fullName evidence="4">ABC-type oligopeptide transport system, periplasmic component protein</fullName>
    </submittedName>
</protein>
<evidence type="ECO:0000313" key="5">
    <source>
        <dbReference type="Proteomes" id="UP000000329"/>
    </source>
</evidence>
<dbReference type="CDD" id="cd08497">
    <property type="entry name" value="MbnE-like"/>
    <property type="match status" value="1"/>
</dbReference>
<feature type="domain" description="Solute-binding protein family 5" evidence="3">
    <location>
        <begin position="107"/>
        <end position="516"/>
    </location>
</feature>
<name>D8IPK6_HERSS</name>
<dbReference type="eggNOG" id="COG4166">
    <property type="taxonomic scope" value="Bacteria"/>
</dbReference>
<dbReference type="GeneID" id="29390073"/>